<name>A0A7R9HSZ7_9NEOP</name>
<accession>A0A7R9HSZ7</accession>
<evidence type="ECO:0000313" key="1">
    <source>
        <dbReference type="EMBL" id="CAD7433823.1"/>
    </source>
</evidence>
<protein>
    <submittedName>
        <fullName evidence="1">Uncharacterized protein</fullName>
    </submittedName>
</protein>
<dbReference type="AlphaFoldDB" id="A0A7R9HSZ7"/>
<reference evidence="1" key="1">
    <citation type="submission" date="2020-11" db="EMBL/GenBank/DDBJ databases">
        <authorList>
            <person name="Tran Van P."/>
        </authorList>
    </citation>
    <scope>NUCLEOTIDE SEQUENCE</scope>
</reference>
<dbReference type="EMBL" id="OB796823">
    <property type="protein sequence ID" value="CAD7433823.1"/>
    <property type="molecule type" value="Genomic_DNA"/>
</dbReference>
<sequence>MDKNPGTLGSMVALQYSIPNRDSSFGLPVISSPAYCESDTEASERLVCDLVVAQASERLVCDLVVAQASERLVSDLVVAQASERNLQLCHVLMMLTGNG</sequence>
<gene>
    <name evidence="1" type="ORF">TMSB3V08_LOCUS10487</name>
</gene>
<organism evidence="1">
    <name type="scientific">Timema monikensis</name>
    <dbReference type="NCBI Taxonomy" id="170555"/>
    <lineage>
        <taxon>Eukaryota</taxon>
        <taxon>Metazoa</taxon>
        <taxon>Ecdysozoa</taxon>
        <taxon>Arthropoda</taxon>
        <taxon>Hexapoda</taxon>
        <taxon>Insecta</taxon>
        <taxon>Pterygota</taxon>
        <taxon>Neoptera</taxon>
        <taxon>Polyneoptera</taxon>
        <taxon>Phasmatodea</taxon>
        <taxon>Timematodea</taxon>
        <taxon>Timematoidea</taxon>
        <taxon>Timematidae</taxon>
        <taxon>Timema</taxon>
    </lineage>
</organism>
<proteinExistence type="predicted"/>